<dbReference type="SUPFAM" id="SSF51735">
    <property type="entry name" value="NAD(P)-binding Rossmann-fold domains"/>
    <property type="match status" value="1"/>
</dbReference>
<keyword evidence="4" id="KW-1185">Reference proteome</keyword>
<dbReference type="InterPro" id="IPR051225">
    <property type="entry name" value="NAD(P)_epim/dehydratase"/>
</dbReference>
<dbReference type="PANTHER" id="PTHR42687:SF1">
    <property type="entry name" value="L-THREONINE 3-DEHYDROGENASE, MITOCHONDRIAL"/>
    <property type="match status" value="1"/>
</dbReference>
<evidence type="ECO:0000256" key="1">
    <source>
        <dbReference type="ARBA" id="ARBA00007637"/>
    </source>
</evidence>
<evidence type="ECO:0000259" key="2">
    <source>
        <dbReference type="Pfam" id="PF01370"/>
    </source>
</evidence>
<dbReference type="RefSeq" id="WP_340931501.1">
    <property type="nucleotide sequence ID" value="NZ_CP150496.1"/>
</dbReference>
<dbReference type="EMBL" id="CP150496">
    <property type="protein sequence ID" value="WYW54457.1"/>
    <property type="molecule type" value="Genomic_DNA"/>
</dbReference>
<evidence type="ECO:0000313" key="4">
    <source>
        <dbReference type="Proteomes" id="UP001491088"/>
    </source>
</evidence>
<name>A0ABZ2TTB7_9FLAO</name>
<proteinExistence type="inferred from homology"/>
<gene>
    <name evidence="3" type="ORF">WG950_07940</name>
</gene>
<dbReference type="Pfam" id="PF01370">
    <property type="entry name" value="Epimerase"/>
    <property type="match status" value="1"/>
</dbReference>
<dbReference type="Gene3D" id="3.40.50.720">
    <property type="entry name" value="NAD(P)-binding Rossmann-like Domain"/>
    <property type="match status" value="1"/>
</dbReference>
<dbReference type="InterPro" id="IPR001509">
    <property type="entry name" value="Epimerase_deHydtase"/>
</dbReference>
<accession>A0ABZ2TTB7</accession>
<organism evidence="3 4">
    <name type="scientific">Polaribacter marinaquae</name>
    <dbReference type="NCBI Taxonomy" id="1642819"/>
    <lineage>
        <taxon>Bacteria</taxon>
        <taxon>Pseudomonadati</taxon>
        <taxon>Bacteroidota</taxon>
        <taxon>Flavobacteriia</taxon>
        <taxon>Flavobacteriales</taxon>
        <taxon>Flavobacteriaceae</taxon>
    </lineage>
</organism>
<feature type="domain" description="NAD-dependent epimerase/dehydratase" evidence="2">
    <location>
        <begin position="5"/>
        <end position="242"/>
    </location>
</feature>
<protein>
    <submittedName>
        <fullName evidence="3">NAD-dependent epimerase/dehydratase family protein</fullName>
    </submittedName>
</protein>
<dbReference type="PANTHER" id="PTHR42687">
    <property type="entry name" value="L-THREONINE 3-DEHYDROGENASE"/>
    <property type="match status" value="1"/>
</dbReference>
<sequence>MSETILVLGASGQIGNELTQKLRTVYGNNNVIASDIREGNADMMTSGPFEIIDATDKETILKMVKKYDVTQVYLLAAMLSATAEKFPQKAWDLNMTSLLGVLDLAKEKHIKQVYWPSSIAVFGPTTPKENTPQKTIMEPSTVYGISKLSGEFWCNYYHEKFGVDVRSIRYPGIISWKTKPGGGTTDYAVDIYFKALEEGNYECFLSEKTRLPMMFMDDAVNATIQLMQAKPEDVKVRTAYNLAAIDFTPEEIALEIKKHLPDFKISYKPDFRQEIADSWPSIIDDFEARKDWNWQHKFNLETMTKEILTNLKK</sequence>
<evidence type="ECO:0000313" key="3">
    <source>
        <dbReference type="EMBL" id="WYW54457.1"/>
    </source>
</evidence>
<comment type="similarity">
    <text evidence="1">Belongs to the NAD(P)-dependent epimerase/dehydratase family.</text>
</comment>
<reference evidence="3 4" key="1">
    <citation type="submission" date="2024-03" db="EMBL/GenBank/DDBJ databases">
        <authorList>
            <person name="Cao K."/>
        </authorList>
    </citation>
    <scope>NUCLEOTIDE SEQUENCE [LARGE SCALE GENOMIC DNA]</scope>
    <source>
        <strain evidence="3 4">MCCC 1K00696</strain>
    </source>
</reference>
<dbReference type="InterPro" id="IPR036291">
    <property type="entry name" value="NAD(P)-bd_dom_sf"/>
</dbReference>
<dbReference type="Proteomes" id="UP001491088">
    <property type="component" value="Chromosome"/>
</dbReference>